<dbReference type="Gene3D" id="1.10.10.10">
    <property type="entry name" value="Winged helix-like DNA-binding domain superfamily/Winged helix DNA-binding domain"/>
    <property type="match status" value="1"/>
</dbReference>
<dbReference type="PROSITE" id="PS50949">
    <property type="entry name" value="HTH_GNTR"/>
    <property type="match status" value="1"/>
</dbReference>
<dbReference type="SMART" id="SM00895">
    <property type="entry name" value="FCD"/>
    <property type="match status" value="1"/>
</dbReference>
<dbReference type="AlphaFoldDB" id="A0A1H1WBS3"/>
<dbReference type="SUPFAM" id="SSF46785">
    <property type="entry name" value="Winged helix' DNA-binding domain"/>
    <property type="match status" value="1"/>
</dbReference>
<keyword evidence="3" id="KW-0804">Transcription</keyword>
<dbReference type="InterPro" id="IPR000524">
    <property type="entry name" value="Tscrpt_reg_HTH_GntR"/>
</dbReference>
<keyword evidence="6" id="KW-1185">Reference proteome</keyword>
<evidence type="ECO:0000259" key="4">
    <source>
        <dbReference type="PROSITE" id="PS50949"/>
    </source>
</evidence>
<organism evidence="5 6">
    <name type="scientific">Nocardioides scoriae</name>
    <dbReference type="NCBI Taxonomy" id="642780"/>
    <lineage>
        <taxon>Bacteria</taxon>
        <taxon>Bacillati</taxon>
        <taxon>Actinomycetota</taxon>
        <taxon>Actinomycetes</taxon>
        <taxon>Propionibacteriales</taxon>
        <taxon>Nocardioidaceae</taxon>
        <taxon>Nocardioides</taxon>
    </lineage>
</organism>
<reference evidence="6" key="1">
    <citation type="submission" date="2016-10" db="EMBL/GenBank/DDBJ databases">
        <authorList>
            <person name="Varghese N."/>
            <person name="Submissions S."/>
        </authorList>
    </citation>
    <scope>NUCLEOTIDE SEQUENCE [LARGE SCALE GENOMIC DNA]</scope>
    <source>
        <strain evidence="6">DSM 22127</strain>
    </source>
</reference>
<feature type="domain" description="HTH gntR-type" evidence="4">
    <location>
        <begin position="15"/>
        <end position="82"/>
    </location>
</feature>
<gene>
    <name evidence="5" type="ORF">SAMN04488570_3104</name>
</gene>
<dbReference type="InterPro" id="IPR008920">
    <property type="entry name" value="TF_FadR/GntR_C"/>
</dbReference>
<dbReference type="GO" id="GO:0003677">
    <property type="term" value="F:DNA binding"/>
    <property type="evidence" value="ECO:0007669"/>
    <property type="project" value="UniProtKB-KW"/>
</dbReference>
<dbReference type="EMBL" id="LT629757">
    <property type="protein sequence ID" value="SDS94525.1"/>
    <property type="molecule type" value="Genomic_DNA"/>
</dbReference>
<dbReference type="InterPro" id="IPR036388">
    <property type="entry name" value="WH-like_DNA-bd_sf"/>
</dbReference>
<evidence type="ECO:0000256" key="3">
    <source>
        <dbReference type="ARBA" id="ARBA00023163"/>
    </source>
</evidence>
<accession>A0A1H1WBS3</accession>
<dbReference type="PANTHER" id="PTHR43537">
    <property type="entry name" value="TRANSCRIPTIONAL REGULATOR, GNTR FAMILY"/>
    <property type="match status" value="1"/>
</dbReference>
<dbReference type="Pfam" id="PF07729">
    <property type="entry name" value="FCD"/>
    <property type="match status" value="1"/>
</dbReference>
<keyword evidence="1" id="KW-0805">Transcription regulation</keyword>
<proteinExistence type="predicted"/>
<dbReference type="GO" id="GO:0003700">
    <property type="term" value="F:DNA-binding transcription factor activity"/>
    <property type="evidence" value="ECO:0007669"/>
    <property type="project" value="InterPro"/>
</dbReference>
<dbReference type="Pfam" id="PF00392">
    <property type="entry name" value="GntR"/>
    <property type="match status" value="1"/>
</dbReference>
<sequence length="227" mass="24215">MSATPPFAGLSIEPMTTVERVAEELRRSLFEGEIEPGTPLREVALAAALGVSRSTVREAFGVLVAEGLADRLPNRGTQVRRLDAAQVADVCRARLVVETAGVRRWAVADEEARDELRSALAAYAELRGSDCTTAQFVAAHLRIHRALAGLAGSARLLAFVDGLHAEVRLALAEVDRARGNAAEQVHSHSHLLDLLEAGDTEAAVAELAAHLEDAQTSMSDEVARRAT</sequence>
<dbReference type="Gene3D" id="1.20.120.530">
    <property type="entry name" value="GntR ligand-binding domain-like"/>
    <property type="match status" value="1"/>
</dbReference>
<dbReference type="SMART" id="SM00345">
    <property type="entry name" value="HTH_GNTR"/>
    <property type="match status" value="1"/>
</dbReference>
<evidence type="ECO:0000256" key="2">
    <source>
        <dbReference type="ARBA" id="ARBA00023125"/>
    </source>
</evidence>
<dbReference type="Proteomes" id="UP000198859">
    <property type="component" value="Chromosome I"/>
</dbReference>
<keyword evidence="2 5" id="KW-0238">DNA-binding</keyword>
<name>A0A1H1WBS3_9ACTN</name>
<dbReference type="InterPro" id="IPR011711">
    <property type="entry name" value="GntR_C"/>
</dbReference>
<evidence type="ECO:0000313" key="5">
    <source>
        <dbReference type="EMBL" id="SDS94525.1"/>
    </source>
</evidence>
<evidence type="ECO:0000256" key="1">
    <source>
        <dbReference type="ARBA" id="ARBA00023015"/>
    </source>
</evidence>
<dbReference type="PANTHER" id="PTHR43537:SF45">
    <property type="entry name" value="GNTR FAMILY REGULATORY PROTEIN"/>
    <property type="match status" value="1"/>
</dbReference>
<dbReference type="OrthoDB" id="5243844at2"/>
<protein>
    <submittedName>
        <fullName evidence="5">DNA-binding transcriptional regulator, GntR family</fullName>
    </submittedName>
</protein>
<dbReference type="InterPro" id="IPR036390">
    <property type="entry name" value="WH_DNA-bd_sf"/>
</dbReference>
<evidence type="ECO:0000313" key="6">
    <source>
        <dbReference type="Proteomes" id="UP000198859"/>
    </source>
</evidence>
<dbReference type="SUPFAM" id="SSF48008">
    <property type="entry name" value="GntR ligand-binding domain-like"/>
    <property type="match status" value="1"/>
</dbReference>
<dbReference type="RefSeq" id="WP_091731472.1">
    <property type="nucleotide sequence ID" value="NZ_LT629757.1"/>
</dbReference>
<dbReference type="CDD" id="cd07377">
    <property type="entry name" value="WHTH_GntR"/>
    <property type="match status" value="1"/>
</dbReference>
<dbReference type="STRING" id="642780.SAMN04488570_3104"/>